<evidence type="ECO:0000313" key="6">
    <source>
        <dbReference type="Proteomes" id="UP000622317"/>
    </source>
</evidence>
<dbReference type="InterPro" id="IPR012406">
    <property type="entry name" value="UreE"/>
</dbReference>
<evidence type="ECO:0000259" key="4">
    <source>
        <dbReference type="Pfam" id="PF05194"/>
    </source>
</evidence>
<dbReference type="EMBL" id="JACYFG010000051">
    <property type="protein sequence ID" value="MBD5781741.1"/>
    <property type="molecule type" value="Genomic_DNA"/>
</dbReference>
<dbReference type="AlphaFoldDB" id="A0A927IIY4"/>
<evidence type="ECO:0000256" key="2">
    <source>
        <dbReference type="ARBA" id="ARBA00022596"/>
    </source>
</evidence>
<dbReference type="GO" id="GO:0006457">
    <property type="term" value="P:protein folding"/>
    <property type="evidence" value="ECO:0007669"/>
    <property type="project" value="InterPro"/>
</dbReference>
<evidence type="ECO:0000256" key="3">
    <source>
        <dbReference type="ARBA" id="ARBA00023186"/>
    </source>
</evidence>
<dbReference type="InterPro" id="IPR007864">
    <property type="entry name" value="UreE_C_dom"/>
</dbReference>
<name>A0A927IIY4_9BACT</name>
<dbReference type="Pfam" id="PF05194">
    <property type="entry name" value="UreE_C"/>
    <property type="match status" value="1"/>
</dbReference>
<organism evidence="5 6">
    <name type="scientific">Pelagicoccus enzymogenes</name>
    <dbReference type="NCBI Taxonomy" id="2773457"/>
    <lineage>
        <taxon>Bacteria</taxon>
        <taxon>Pseudomonadati</taxon>
        <taxon>Verrucomicrobiota</taxon>
        <taxon>Opitutia</taxon>
        <taxon>Puniceicoccales</taxon>
        <taxon>Pelagicoccaceae</taxon>
        <taxon>Pelagicoccus</taxon>
    </lineage>
</organism>
<dbReference type="Gene3D" id="3.30.70.790">
    <property type="entry name" value="UreE, C-terminal domain"/>
    <property type="match status" value="1"/>
</dbReference>
<sequence length="143" mass="16251">MQLITTHFHNIPESKSRIHLKIDRRKLAKRRFRATADDGTDFGFDLPHPLKHETPFYETDDSVYLIEQAPEPVLRIPIEDAEQAALYGWMVGNMHFPAAFEAGAILAEDDPAVRQMLERSNIAFEEATAVFQPPSNAAAHHHH</sequence>
<evidence type="ECO:0000256" key="1">
    <source>
        <dbReference type="ARBA" id="ARBA00022490"/>
    </source>
</evidence>
<dbReference type="Proteomes" id="UP000622317">
    <property type="component" value="Unassembled WGS sequence"/>
</dbReference>
<proteinExistence type="predicted"/>
<gene>
    <name evidence="5" type="ORF">IEN85_19730</name>
</gene>
<keyword evidence="6" id="KW-1185">Reference proteome</keyword>
<dbReference type="InterPro" id="IPR036118">
    <property type="entry name" value="UreE_N_sf"/>
</dbReference>
<accession>A0A927IIY4</accession>
<dbReference type="GO" id="GO:0065003">
    <property type="term" value="P:protein-containing complex assembly"/>
    <property type="evidence" value="ECO:0007669"/>
    <property type="project" value="InterPro"/>
</dbReference>
<feature type="domain" description="Urease accessory protein UreE C-terminal" evidence="4">
    <location>
        <begin position="71"/>
        <end position="142"/>
    </location>
</feature>
<dbReference type="GO" id="GO:0019627">
    <property type="term" value="P:urea metabolic process"/>
    <property type="evidence" value="ECO:0007669"/>
    <property type="project" value="InterPro"/>
</dbReference>
<keyword evidence="2" id="KW-0533">Nickel</keyword>
<comment type="caution">
    <text evidence="5">The sequence shown here is derived from an EMBL/GenBank/DDBJ whole genome shotgun (WGS) entry which is preliminary data.</text>
</comment>
<dbReference type="SUPFAM" id="SSF69287">
    <property type="entry name" value="Urease metallochaperone UreE, N-terminal domain"/>
    <property type="match status" value="1"/>
</dbReference>
<dbReference type="PIRSF" id="PIRSF036402">
    <property type="entry name" value="Ureas_acces_UreE"/>
    <property type="match status" value="1"/>
</dbReference>
<dbReference type="GO" id="GO:0016151">
    <property type="term" value="F:nickel cation binding"/>
    <property type="evidence" value="ECO:0007669"/>
    <property type="project" value="InterPro"/>
</dbReference>
<dbReference type="SUPFAM" id="SSF69737">
    <property type="entry name" value="Urease metallochaperone UreE, C-terminal domain"/>
    <property type="match status" value="1"/>
</dbReference>
<dbReference type="GO" id="GO:0005737">
    <property type="term" value="C:cytoplasm"/>
    <property type="evidence" value="ECO:0007669"/>
    <property type="project" value="InterPro"/>
</dbReference>
<evidence type="ECO:0000313" key="5">
    <source>
        <dbReference type="EMBL" id="MBD5781741.1"/>
    </source>
</evidence>
<keyword evidence="3" id="KW-0143">Chaperone</keyword>
<reference evidence="5" key="1">
    <citation type="submission" date="2020-09" db="EMBL/GenBank/DDBJ databases">
        <title>Pelagicoccus enzymogenes sp. nov. with an EPS production, isolated from marine sediment.</title>
        <authorList>
            <person name="Feng X."/>
        </authorList>
    </citation>
    <scope>NUCLEOTIDE SEQUENCE</scope>
    <source>
        <strain evidence="5">NFK12</strain>
    </source>
</reference>
<dbReference type="RefSeq" id="WP_191618823.1">
    <property type="nucleotide sequence ID" value="NZ_JACYFG010000051.1"/>
</dbReference>
<keyword evidence="1" id="KW-0963">Cytoplasm</keyword>
<protein>
    <submittedName>
        <fullName evidence="5">Urease accessory protein UreE</fullName>
    </submittedName>
</protein>